<protein>
    <submittedName>
        <fullName evidence="1">2007_t:CDS:1</fullName>
    </submittedName>
</protein>
<name>A0ACA9LU62_9GLOM</name>
<accession>A0ACA9LU62</accession>
<dbReference type="EMBL" id="CAJVPT010008195">
    <property type="protein sequence ID" value="CAG8549424.1"/>
    <property type="molecule type" value="Genomic_DNA"/>
</dbReference>
<organism evidence="1 2">
    <name type="scientific">Acaulospora colombiana</name>
    <dbReference type="NCBI Taxonomy" id="27376"/>
    <lineage>
        <taxon>Eukaryota</taxon>
        <taxon>Fungi</taxon>
        <taxon>Fungi incertae sedis</taxon>
        <taxon>Mucoromycota</taxon>
        <taxon>Glomeromycotina</taxon>
        <taxon>Glomeromycetes</taxon>
        <taxon>Diversisporales</taxon>
        <taxon>Acaulosporaceae</taxon>
        <taxon>Acaulospora</taxon>
    </lineage>
</organism>
<keyword evidence="2" id="KW-1185">Reference proteome</keyword>
<evidence type="ECO:0000313" key="1">
    <source>
        <dbReference type="EMBL" id="CAG8549424.1"/>
    </source>
</evidence>
<gene>
    <name evidence="1" type="ORF">ACOLOM_LOCUS4794</name>
</gene>
<reference evidence="1" key="1">
    <citation type="submission" date="2021-06" db="EMBL/GenBank/DDBJ databases">
        <authorList>
            <person name="Kallberg Y."/>
            <person name="Tangrot J."/>
            <person name="Rosling A."/>
        </authorList>
    </citation>
    <scope>NUCLEOTIDE SEQUENCE</scope>
    <source>
        <strain evidence="1">CL356</strain>
    </source>
</reference>
<dbReference type="Proteomes" id="UP000789525">
    <property type="component" value="Unassembled WGS sequence"/>
</dbReference>
<evidence type="ECO:0000313" key="2">
    <source>
        <dbReference type="Proteomes" id="UP000789525"/>
    </source>
</evidence>
<proteinExistence type="predicted"/>
<comment type="caution">
    <text evidence="1">The sequence shown here is derived from an EMBL/GenBank/DDBJ whole genome shotgun (WGS) entry which is preliminary data.</text>
</comment>
<sequence length="380" mass="45068">MTLQLHGNIKNYEFVRSAETKDEVEIQDSITHEVLYKKFRQTSTQTYRSQLVDPIPEVLLVEIEGKSSKDKLKKVMLYQPDDTLELKDTGILGFEYKFSWEGENYVWKRRSLGFSREIECKMVHGDDPGIGVAIFKPGKKTIGHMTIMYFNLERIGVNDKRGLEYVLLITMFSFLDKLEDESSSKKKNVTVDGLNEVVEEGSSETKKKEKWRKKKSSEKKEQKEKEKRLVEERRLAEENEVRRREMERREEERLRETEIKQKELLKKLKQEKEDQEYARKLLLEEEEEEEEERLSSHNYLRDKSNQRPRNNFAYEEHQLRTPSSSSTSTTYSPWETNYRNTYYGNPAAGAMFNPENSPPTTPPPKRTKKKPKEYKNEYGW</sequence>